<reference evidence="1 2" key="1">
    <citation type="submission" date="2023-03" db="EMBL/GenBank/DDBJ databases">
        <title>Genome insight into feeding habits of ladybird beetles.</title>
        <authorList>
            <person name="Li H.-S."/>
            <person name="Huang Y.-H."/>
            <person name="Pang H."/>
        </authorList>
    </citation>
    <scope>NUCLEOTIDE SEQUENCE [LARGE SCALE GENOMIC DNA]</scope>
    <source>
        <strain evidence="1">SYSU_2023b</strain>
        <tissue evidence="1">Whole body</tissue>
    </source>
</reference>
<dbReference type="AlphaFoldDB" id="A0AAW1UY91"/>
<evidence type="ECO:0000313" key="1">
    <source>
        <dbReference type="EMBL" id="KAK9884945.1"/>
    </source>
</evidence>
<sequence length="134" mass="15433">MTGTKNADKMRNWKVLEDETMSLHNYISYEIIGDEKDVTVDVTVESRWNTKSFKEAEKAVHIIRNPFPSHTVASKPEASSSSWIPFTEEDVKNTTEKLKNGKVPGPDLIPAEVVTDIDKEIWKNWKNWETIQEL</sequence>
<comment type="caution">
    <text evidence="1">The sequence shown here is derived from an EMBL/GenBank/DDBJ whole genome shotgun (WGS) entry which is preliminary data.</text>
</comment>
<protein>
    <submittedName>
        <fullName evidence="1">Uncharacterized protein</fullName>
    </submittedName>
</protein>
<accession>A0AAW1UY91</accession>
<dbReference type="EMBL" id="JARQZJ010000094">
    <property type="protein sequence ID" value="KAK9884945.1"/>
    <property type="molecule type" value="Genomic_DNA"/>
</dbReference>
<organism evidence="1 2">
    <name type="scientific">Henosepilachna vigintioctopunctata</name>
    <dbReference type="NCBI Taxonomy" id="420089"/>
    <lineage>
        <taxon>Eukaryota</taxon>
        <taxon>Metazoa</taxon>
        <taxon>Ecdysozoa</taxon>
        <taxon>Arthropoda</taxon>
        <taxon>Hexapoda</taxon>
        <taxon>Insecta</taxon>
        <taxon>Pterygota</taxon>
        <taxon>Neoptera</taxon>
        <taxon>Endopterygota</taxon>
        <taxon>Coleoptera</taxon>
        <taxon>Polyphaga</taxon>
        <taxon>Cucujiformia</taxon>
        <taxon>Coccinelloidea</taxon>
        <taxon>Coccinellidae</taxon>
        <taxon>Epilachninae</taxon>
        <taxon>Epilachnini</taxon>
        <taxon>Henosepilachna</taxon>
    </lineage>
</organism>
<evidence type="ECO:0000313" key="2">
    <source>
        <dbReference type="Proteomes" id="UP001431783"/>
    </source>
</evidence>
<keyword evidence="2" id="KW-1185">Reference proteome</keyword>
<gene>
    <name evidence="1" type="ORF">WA026_009181</name>
</gene>
<proteinExistence type="predicted"/>
<name>A0AAW1UY91_9CUCU</name>
<dbReference type="Proteomes" id="UP001431783">
    <property type="component" value="Unassembled WGS sequence"/>
</dbReference>